<dbReference type="AlphaFoldDB" id="X1HEH6"/>
<dbReference type="PANTHER" id="PTHR33171">
    <property type="entry name" value="LAR_N DOMAIN-CONTAINING PROTEIN"/>
    <property type="match status" value="1"/>
</dbReference>
<accession>X1HEH6</accession>
<name>X1HEH6_9ZZZZ</name>
<dbReference type="InterPro" id="IPR018657">
    <property type="entry name" value="LarA-like_N"/>
</dbReference>
<dbReference type="PANTHER" id="PTHR33171:SF17">
    <property type="entry name" value="LARA-LIKE N-TERMINAL DOMAIN-CONTAINING PROTEIN"/>
    <property type="match status" value="1"/>
</dbReference>
<dbReference type="GO" id="GO:0050043">
    <property type="term" value="F:lactate racemase activity"/>
    <property type="evidence" value="ECO:0007669"/>
    <property type="project" value="InterPro"/>
</dbReference>
<evidence type="ECO:0000313" key="2">
    <source>
        <dbReference type="EMBL" id="GAH43703.1"/>
    </source>
</evidence>
<proteinExistence type="predicted"/>
<feature type="non-terminal residue" evidence="2">
    <location>
        <position position="115"/>
    </location>
</feature>
<dbReference type="Pfam" id="PF09861">
    <property type="entry name" value="Lar_N"/>
    <property type="match status" value="1"/>
</dbReference>
<reference evidence="2" key="1">
    <citation type="journal article" date="2014" name="Front. Microbiol.">
        <title>High frequency of phylogenetically diverse reductive dehalogenase-homologous genes in deep subseafloor sedimentary metagenomes.</title>
        <authorList>
            <person name="Kawai M."/>
            <person name="Futagami T."/>
            <person name="Toyoda A."/>
            <person name="Takaki Y."/>
            <person name="Nishi S."/>
            <person name="Hori S."/>
            <person name="Arai W."/>
            <person name="Tsubouchi T."/>
            <person name="Morono Y."/>
            <person name="Uchiyama I."/>
            <person name="Ito T."/>
            <person name="Fujiyama A."/>
            <person name="Inagaki F."/>
            <person name="Takami H."/>
        </authorList>
    </citation>
    <scope>NUCLEOTIDE SEQUENCE</scope>
    <source>
        <strain evidence="2">Expedition CK06-06</strain>
    </source>
</reference>
<organism evidence="2">
    <name type="scientific">marine sediment metagenome</name>
    <dbReference type="NCBI Taxonomy" id="412755"/>
    <lineage>
        <taxon>unclassified sequences</taxon>
        <taxon>metagenomes</taxon>
        <taxon>ecological metagenomes</taxon>
    </lineage>
</organism>
<sequence>MLSIENLKGELTDEQLEEIVKDSLKDFNAIKRVLLIHPDYTRTDFTDKLIPFIYQELKNKGMSQIDSLNAGGTHRPMTKEEIRSKLGLPSQINFNNYYNHEYNDPQRLITVGEIS</sequence>
<evidence type="ECO:0000259" key="1">
    <source>
        <dbReference type="Pfam" id="PF09861"/>
    </source>
</evidence>
<dbReference type="EMBL" id="BARU01008644">
    <property type="protein sequence ID" value="GAH43703.1"/>
    <property type="molecule type" value="Genomic_DNA"/>
</dbReference>
<feature type="domain" description="LarA-like N-terminal" evidence="1">
    <location>
        <begin position="20"/>
        <end position="114"/>
    </location>
</feature>
<dbReference type="Gene3D" id="3.40.50.11440">
    <property type="match status" value="1"/>
</dbReference>
<dbReference type="InterPro" id="IPR048068">
    <property type="entry name" value="LarA-like"/>
</dbReference>
<protein>
    <recommendedName>
        <fullName evidence="1">LarA-like N-terminal domain-containing protein</fullName>
    </recommendedName>
</protein>
<comment type="caution">
    <text evidence="2">The sequence shown here is derived from an EMBL/GenBank/DDBJ whole genome shotgun (WGS) entry which is preliminary data.</text>
</comment>
<gene>
    <name evidence="2" type="ORF">S03H2_16852</name>
</gene>